<dbReference type="EMBL" id="JAVRRL010000004">
    <property type="protein sequence ID" value="KAK5117576.1"/>
    <property type="molecule type" value="Genomic_DNA"/>
</dbReference>
<sequence length="291" mass="30138">MAPPPLPNLSACKKLGFIVPSSNTALEPLTSSILSSLPSHNIIPLFTRIRVTTVGTDPTTTAQFSTTTLIAAAQLLADAEADAILWNGTSGMWTGESLEADQVLADAMTQATGIRCSTTTLATVAAVEFLGVSNLGVAVPYSPDLAERVRQFFVSTKYGWNVTAVATLDPVPAGNLAIAKSSLADIKAVVRKACSPSSPAGNKAEAVIVACTNWPAASLAEEVEAETGVVVVDSITVTTWHGLRMLGCHDAIRGWGGLLSNPHKTGAGARLTSDSSSKRVNGEGNGEIVRV</sequence>
<feature type="region of interest" description="Disordered" evidence="1">
    <location>
        <begin position="266"/>
        <end position="291"/>
    </location>
</feature>
<evidence type="ECO:0000256" key="1">
    <source>
        <dbReference type="SAM" id="MobiDB-lite"/>
    </source>
</evidence>
<dbReference type="PANTHER" id="PTHR40267:SF1">
    <property type="entry name" value="BLR3294 PROTEIN"/>
    <property type="match status" value="1"/>
</dbReference>
<organism evidence="2 3">
    <name type="scientific">Meristemomyces frigidus</name>
    <dbReference type="NCBI Taxonomy" id="1508187"/>
    <lineage>
        <taxon>Eukaryota</taxon>
        <taxon>Fungi</taxon>
        <taxon>Dikarya</taxon>
        <taxon>Ascomycota</taxon>
        <taxon>Pezizomycotina</taxon>
        <taxon>Dothideomycetes</taxon>
        <taxon>Dothideomycetidae</taxon>
        <taxon>Mycosphaerellales</taxon>
        <taxon>Teratosphaeriaceae</taxon>
        <taxon>Meristemomyces</taxon>
    </lineage>
</organism>
<dbReference type="InterPro" id="IPR026286">
    <property type="entry name" value="MaiA/AMDase"/>
</dbReference>
<dbReference type="PIRSF" id="PIRSF015736">
    <property type="entry name" value="MI"/>
    <property type="match status" value="1"/>
</dbReference>
<evidence type="ECO:0000313" key="3">
    <source>
        <dbReference type="Proteomes" id="UP001310890"/>
    </source>
</evidence>
<dbReference type="Proteomes" id="UP001310890">
    <property type="component" value="Unassembled WGS sequence"/>
</dbReference>
<dbReference type="Gene3D" id="3.40.50.12500">
    <property type="match status" value="1"/>
</dbReference>
<evidence type="ECO:0008006" key="4">
    <source>
        <dbReference type="Google" id="ProtNLM"/>
    </source>
</evidence>
<comment type="caution">
    <text evidence="2">The sequence shown here is derived from an EMBL/GenBank/DDBJ whole genome shotgun (WGS) entry which is preliminary data.</text>
</comment>
<evidence type="ECO:0000313" key="2">
    <source>
        <dbReference type="EMBL" id="KAK5117576.1"/>
    </source>
</evidence>
<gene>
    <name evidence="2" type="ORF">LTR62_004998</name>
</gene>
<protein>
    <recommendedName>
        <fullName evidence="4">Asp/Glu racemase</fullName>
    </recommendedName>
</protein>
<dbReference type="AlphaFoldDB" id="A0AAN7TP86"/>
<reference evidence="2" key="1">
    <citation type="submission" date="2023-08" db="EMBL/GenBank/DDBJ databases">
        <title>Black Yeasts Isolated from many extreme environments.</title>
        <authorList>
            <person name="Coleine C."/>
            <person name="Stajich J.E."/>
            <person name="Selbmann L."/>
        </authorList>
    </citation>
    <scope>NUCLEOTIDE SEQUENCE</scope>
    <source>
        <strain evidence="2">CCFEE 5401</strain>
    </source>
</reference>
<dbReference type="Pfam" id="PF17645">
    <property type="entry name" value="Amdase"/>
    <property type="match status" value="1"/>
</dbReference>
<accession>A0AAN7TP86</accession>
<dbReference type="PANTHER" id="PTHR40267">
    <property type="entry name" value="BLR3294 PROTEIN"/>
    <property type="match status" value="1"/>
</dbReference>
<name>A0AAN7TP86_9PEZI</name>
<dbReference type="InterPro" id="IPR053714">
    <property type="entry name" value="Iso_Racemase_Enz_sf"/>
</dbReference>
<proteinExistence type="predicted"/>